<gene>
    <name evidence="1" type="ORF">FA09DRAFT_47904</name>
</gene>
<evidence type="ECO:0000313" key="1">
    <source>
        <dbReference type="EMBL" id="PWN97274.1"/>
    </source>
</evidence>
<name>A0A316Z8A9_9BASI</name>
<sequence length="258" mass="27536">MQVASVCNSTTGWGSSPLFTGRRTARLCRWCRYNVPERSSSRRRVLAHARPCWRLDAPRAALPAAQLCLCFARQLTRRPSAQGSVEHCAVLVAATADSCGKGAGCCAPPARAQLCRGGACTPSRRSILSAAAAAAAQTELACRMLRHAYEGDAWPSAGRWSCAAGAAARMCFPAWRLGAARCRHGRRAASEARSHGVHSSRSLAASDSRLLLLAGEKGGAKPTPRQRRAVSPSDALRLARVRVQHRQGSRAGRGRCAR</sequence>
<dbReference type="RefSeq" id="XP_025597553.1">
    <property type="nucleotide sequence ID" value="XM_025745684.1"/>
</dbReference>
<organism evidence="1 2">
    <name type="scientific">Tilletiopsis washingtonensis</name>
    <dbReference type="NCBI Taxonomy" id="58919"/>
    <lineage>
        <taxon>Eukaryota</taxon>
        <taxon>Fungi</taxon>
        <taxon>Dikarya</taxon>
        <taxon>Basidiomycota</taxon>
        <taxon>Ustilaginomycotina</taxon>
        <taxon>Exobasidiomycetes</taxon>
        <taxon>Entylomatales</taxon>
        <taxon>Entylomatales incertae sedis</taxon>
        <taxon>Tilletiopsis</taxon>
    </lineage>
</organism>
<keyword evidence="2" id="KW-1185">Reference proteome</keyword>
<accession>A0A316Z8A9</accession>
<dbReference type="Proteomes" id="UP000245946">
    <property type="component" value="Unassembled WGS sequence"/>
</dbReference>
<proteinExistence type="predicted"/>
<reference evidence="1 2" key="1">
    <citation type="journal article" date="2018" name="Mol. Biol. Evol.">
        <title>Broad Genomic Sampling Reveals a Smut Pathogenic Ancestry of the Fungal Clade Ustilaginomycotina.</title>
        <authorList>
            <person name="Kijpornyongpan T."/>
            <person name="Mondo S.J."/>
            <person name="Barry K."/>
            <person name="Sandor L."/>
            <person name="Lee J."/>
            <person name="Lipzen A."/>
            <person name="Pangilinan J."/>
            <person name="LaButti K."/>
            <person name="Hainaut M."/>
            <person name="Henrissat B."/>
            <person name="Grigoriev I.V."/>
            <person name="Spatafora J.W."/>
            <person name="Aime M.C."/>
        </authorList>
    </citation>
    <scope>NUCLEOTIDE SEQUENCE [LARGE SCALE GENOMIC DNA]</scope>
    <source>
        <strain evidence="1 2">MCA 4186</strain>
    </source>
</reference>
<protein>
    <submittedName>
        <fullName evidence="1">Uncharacterized protein</fullName>
    </submittedName>
</protein>
<evidence type="ECO:0000313" key="2">
    <source>
        <dbReference type="Proteomes" id="UP000245946"/>
    </source>
</evidence>
<dbReference type="GeneID" id="37273228"/>
<dbReference type="AlphaFoldDB" id="A0A316Z8A9"/>
<dbReference type="EMBL" id="KZ819295">
    <property type="protein sequence ID" value="PWN97274.1"/>
    <property type="molecule type" value="Genomic_DNA"/>
</dbReference>